<dbReference type="Proteomes" id="UP001412239">
    <property type="component" value="Unassembled WGS sequence"/>
</dbReference>
<evidence type="ECO:0000313" key="3">
    <source>
        <dbReference type="Proteomes" id="UP001412239"/>
    </source>
</evidence>
<evidence type="ECO:0000256" key="1">
    <source>
        <dbReference type="SAM" id="MobiDB-lite"/>
    </source>
</evidence>
<gene>
    <name evidence="2" type="ORF">GSTUAT00001192001</name>
</gene>
<dbReference type="EMBL" id="LN890956">
    <property type="protein sequence ID" value="CUS14667.1"/>
    <property type="molecule type" value="Genomic_DNA"/>
</dbReference>
<protein>
    <submittedName>
        <fullName evidence="2">Uncharacterized protein</fullName>
    </submittedName>
</protein>
<proteinExistence type="predicted"/>
<keyword evidence="3" id="KW-1185">Reference proteome</keyword>
<feature type="region of interest" description="Disordered" evidence="1">
    <location>
        <begin position="104"/>
        <end position="127"/>
    </location>
</feature>
<name>A0A292Q7K2_9PEZI</name>
<reference evidence="2" key="1">
    <citation type="submission" date="2015-10" db="EMBL/GenBank/DDBJ databases">
        <authorList>
            <person name="Regsiter A."/>
            <person name="william w."/>
        </authorList>
    </citation>
    <scope>NUCLEOTIDE SEQUENCE</scope>
    <source>
        <strain evidence="2">Montdore</strain>
    </source>
</reference>
<organism evidence="2 3">
    <name type="scientific">Tuber aestivum</name>
    <name type="common">summer truffle</name>
    <dbReference type="NCBI Taxonomy" id="59557"/>
    <lineage>
        <taxon>Eukaryota</taxon>
        <taxon>Fungi</taxon>
        <taxon>Dikarya</taxon>
        <taxon>Ascomycota</taxon>
        <taxon>Pezizomycotina</taxon>
        <taxon>Pezizomycetes</taxon>
        <taxon>Pezizales</taxon>
        <taxon>Tuberaceae</taxon>
        <taxon>Tuber</taxon>
    </lineage>
</organism>
<evidence type="ECO:0000313" key="2">
    <source>
        <dbReference type="EMBL" id="CUS14667.1"/>
    </source>
</evidence>
<accession>A0A292Q7K2</accession>
<dbReference type="AlphaFoldDB" id="A0A292Q7K2"/>
<sequence>MFRCAFVGGLNEESSTSSVPAAAVKGAVLWINPSEAEEAIKEDSWDRSRESERAIAVTGSPAIDMVALSGSKTLILDSGFNEFMLYDIMVVVHSYKRVSVAPQTAPTEPYGHMNGASPSIDGKIDSL</sequence>